<evidence type="ECO:0000313" key="2">
    <source>
        <dbReference type="EMBL" id="KAF2867124.1"/>
    </source>
</evidence>
<proteinExistence type="predicted"/>
<keyword evidence="3" id="KW-1185">Reference proteome</keyword>
<accession>A0A7C8MDZ5</accession>
<feature type="region of interest" description="Disordered" evidence="1">
    <location>
        <begin position="65"/>
        <end position="91"/>
    </location>
</feature>
<dbReference type="Proteomes" id="UP000481861">
    <property type="component" value="Unassembled WGS sequence"/>
</dbReference>
<organism evidence="2 3">
    <name type="scientific">Massariosphaeria phaeospora</name>
    <dbReference type="NCBI Taxonomy" id="100035"/>
    <lineage>
        <taxon>Eukaryota</taxon>
        <taxon>Fungi</taxon>
        <taxon>Dikarya</taxon>
        <taxon>Ascomycota</taxon>
        <taxon>Pezizomycotina</taxon>
        <taxon>Dothideomycetes</taxon>
        <taxon>Pleosporomycetidae</taxon>
        <taxon>Pleosporales</taxon>
        <taxon>Pleosporales incertae sedis</taxon>
        <taxon>Massariosphaeria</taxon>
    </lineage>
</organism>
<dbReference type="AlphaFoldDB" id="A0A7C8MDZ5"/>
<dbReference type="EMBL" id="JAADJZ010000024">
    <property type="protein sequence ID" value="KAF2867124.1"/>
    <property type="molecule type" value="Genomic_DNA"/>
</dbReference>
<gene>
    <name evidence="2" type="ORF">BDV95DRAFT_184325</name>
</gene>
<comment type="caution">
    <text evidence="2">The sequence shown here is derived from an EMBL/GenBank/DDBJ whole genome shotgun (WGS) entry which is preliminary data.</text>
</comment>
<feature type="compositionally biased region" description="Basic and acidic residues" evidence="1">
    <location>
        <begin position="78"/>
        <end position="91"/>
    </location>
</feature>
<evidence type="ECO:0000313" key="3">
    <source>
        <dbReference type="Proteomes" id="UP000481861"/>
    </source>
</evidence>
<protein>
    <submittedName>
        <fullName evidence="2">Uncharacterized protein</fullName>
    </submittedName>
</protein>
<sequence length="91" mass="10272">MIGLQLSRVAQDYVRDVVFSRGIGKYVPRHHLQQRLATMGSFGVCVCVCADAHQSAYTHSADRLAKDMRRGQAKPPSRQHEHKENARDVAR</sequence>
<reference evidence="2 3" key="1">
    <citation type="submission" date="2020-01" db="EMBL/GenBank/DDBJ databases">
        <authorList>
            <consortium name="DOE Joint Genome Institute"/>
            <person name="Haridas S."/>
            <person name="Albert R."/>
            <person name="Binder M."/>
            <person name="Bloem J."/>
            <person name="Labutti K."/>
            <person name="Salamov A."/>
            <person name="Andreopoulos B."/>
            <person name="Baker S.E."/>
            <person name="Barry K."/>
            <person name="Bills G."/>
            <person name="Bluhm B.H."/>
            <person name="Cannon C."/>
            <person name="Castanera R."/>
            <person name="Culley D.E."/>
            <person name="Daum C."/>
            <person name="Ezra D."/>
            <person name="Gonzalez J.B."/>
            <person name="Henrissat B."/>
            <person name="Kuo A."/>
            <person name="Liang C."/>
            <person name="Lipzen A."/>
            <person name="Lutzoni F."/>
            <person name="Magnuson J."/>
            <person name="Mondo S."/>
            <person name="Nolan M."/>
            <person name="Ohm R."/>
            <person name="Pangilinan J."/>
            <person name="Park H.-J.H."/>
            <person name="Ramirez L."/>
            <person name="Alfaro M."/>
            <person name="Sun H."/>
            <person name="Tritt A."/>
            <person name="Yoshinaga Y."/>
            <person name="Zwiers L.-H.L."/>
            <person name="Turgeon B.G."/>
            <person name="Goodwin S.B."/>
            <person name="Spatafora J.W."/>
            <person name="Crous P.W."/>
            <person name="Grigoriev I.V."/>
        </authorList>
    </citation>
    <scope>NUCLEOTIDE SEQUENCE [LARGE SCALE GENOMIC DNA]</scope>
    <source>
        <strain evidence="2 3">CBS 611.86</strain>
    </source>
</reference>
<evidence type="ECO:0000256" key="1">
    <source>
        <dbReference type="SAM" id="MobiDB-lite"/>
    </source>
</evidence>
<name>A0A7C8MDZ5_9PLEO</name>